<gene>
    <name evidence="2" type="ORF">ORI27_29865</name>
</gene>
<comment type="caution">
    <text evidence="2">The sequence shown here is derived from an EMBL/GenBank/DDBJ whole genome shotgun (WGS) entry which is preliminary data.</text>
</comment>
<dbReference type="SMART" id="SM00587">
    <property type="entry name" value="CHK"/>
    <property type="match status" value="1"/>
</dbReference>
<proteinExistence type="predicted"/>
<dbReference type="Pfam" id="PF02958">
    <property type="entry name" value="EcKL"/>
    <property type="match status" value="1"/>
</dbReference>
<dbReference type="Proteomes" id="UP001300745">
    <property type="component" value="Unassembled WGS sequence"/>
</dbReference>
<sequence>MTQATTPSIDTEVSSQPAIAIATNVDQLTVDWFRAVLDRAGLLTDAGLSAVELEPVGGGLIARMVRATFTYDGPTTAPRSVVVKFPTDDPGSLGLALAMGMYELETRFYQDIAPMVPEMGTPTCYFAQLSADAATFNLVLEDLSAELRPGDVLTASTLEECARGLGELVKFQSPLWNSDVLSKLEWLADPRRTIGVFDALPAGLEPFLARFGDYLDPKHVALFESVVPRAGEWVRGWTAPTVVQHGDFRSDNLMFATDPDSDRVGVIDFQTVRLGPPGLDAAYFLGSSLPTAERRASERALIKDYHQRLVDAGVEGFDFDQCWASYREGAMYAVFLFVGMASQVESTERGDRVIVDQIKRYADMALDLEAPQAAGLL</sequence>
<evidence type="ECO:0000259" key="1">
    <source>
        <dbReference type="SMART" id="SM00587"/>
    </source>
</evidence>
<dbReference type="RefSeq" id="WP_266000775.1">
    <property type="nucleotide sequence ID" value="NZ_JAPJDN010000050.1"/>
</dbReference>
<keyword evidence="3" id="KW-1185">Reference proteome</keyword>
<dbReference type="InterPro" id="IPR015897">
    <property type="entry name" value="CHK_kinase-like"/>
</dbReference>
<accession>A0ABT3SP00</accession>
<dbReference type="PANTHER" id="PTHR11012:SF30">
    <property type="entry name" value="PROTEIN KINASE-LIKE DOMAIN-CONTAINING"/>
    <property type="match status" value="1"/>
</dbReference>
<dbReference type="SUPFAM" id="SSF56112">
    <property type="entry name" value="Protein kinase-like (PK-like)"/>
    <property type="match status" value="1"/>
</dbReference>
<name>A0ABT3SP00_9MYCO</name>
<feature type="domain" description="CHK kinase-like" evidence="1">
    <location>
        <begin position="138"/>
        <end position="315"/>
    </location>
</feature>
<dbReference type="InterPro" id="IPR011009">
    <property type="entry name" value="Kinase-like_dom_sf"/>
</dbReference>
<dbReference type="PANTHER" id="PTHR11012">
    <property type="entry name" value="PROTEIN KINASE-LIKE DOMAIN-CONTAINING"/>
    <property type="match status" value="1"/>
</dbReference>
<dbReference type="EMBL" id="JAPJDO010000050">
    <property type="protein sequence ID" value="MCX2940903.1"/>
    <property type="molecule type" value="Genomic_DNA"/>
</dbReference>
<reference evidence="2 3" key="1">
    <citation type="submission" date="2022-11" db="EMBL/GenBank/DDBJ databases">
        <title>Mycobacterium sp. nov.</title>
        <authorList>
            <person name="Papic B."/>
            <person name="Spicic S."/>
            <person name="Duvnjak S."/>
        </authorList>
    </citation>
    <scope>NUCLEOTIDE SEQUENCE [LARGE SCALE GENOMIC DNA]</scope>
    <source>
        <strain evidence="2 3">CVI_P4</strain>
    </source>
</reference>
<protein>
    <submittedName>
        <fullName evidence="2">Phosphotransferase</fullName>
    </submittedName>
</protein>
<evidence type="ECO:0000313" key="3">
    <source>
        <dbReference type="Proteomes" id="UP001300745"/>
    </source>
</evidence>
<organism evidence="2 3">
    <name type="scientific">Mycobacterium pinniadriaticum</name>
    <dbReference type="NCBI Taxonomy" id="2994102"/>
    <lineage>
        <taxon>Bacteria</taxon>
        <taxon>Bacillati</taxon>
        <taxon>Actinomycetota</taxon>
        <taxon>Actinomycetes</taxon>
        <taxon>Mycobacteriales</taxon>
        <taxon>Mycobacteriaceae</taxon>
        <taxon>Mycobacterium</taxon>
    </lineage>
</organism>
<dbReference type="InterPro" id="IPR004119">
    <property type="entry name" value="EcKL"/>
</dbReference>
<evidence type="ECO:0000313" key="2">
    <source>
        <dbReference type="EMBL" id="MCX2940903.1"/>
    </source>
</evidence>
<dbReference type="Gene3D" id="3.90.1200.10">
    <property type="match status" value="1"/>
</dbReference>